<reference evidence="4" key="1">
    <citation type="submission" date="2015-02" db="EMBL/GenBank/DDBJ databases">
        <title>Genome sequencing for Strongylocentrotus purpuratus.</title>
        <authorList>
            <person name="Murali S."/>
            <person name="Liu Y."/>
            <person name="Vee V."/>
            <person name="English A."/>
            <person name="Wang M."/>
            <person name="Skinner E."/>
            <person name="Han Y."/>
            <person name="Muzny D.M."/>
            <person name="Worley K.C."/>
            <person name="Gibbs R.A."/>
        </authorList>
    </citation>
    <scope>NUCLEOTIDE SEQUENCE</scope>
</reference>
<protein>
    <recommendedName>
        <fullName evidence="5">Thiamine transporter SLC35F3</fullName>
    </recommendedName>
</protein>
<sequence length="457" mass="50649">MEGGISEKPNGVAHLNGGTSVGDEKDISKLDSSVELKEVKTMEKTDDSEPILINDNEEPPNYNSIVPNGETSPETSEDGSRQITNNFENVRKTLFGFVIVTGIAVSWVGSTQFSQSTYSDTFNAPYFNVWFGTLWMFICYPFYVLGSWIFKKESRSYSGTVDLYRHSERVFGSKGLTVKNYFRLVAPFALCWMVTNYMYVYALGKIAAADVTALFSSNTAFIYIFSWIWLHERLVLLPARGMSVLLSIGGIVLISYADGFLGTTAVGIALSIGAAIGSAIYKVLFKRYIGNATSGQVCLFLSLLALFDLVFLWPVLLTVYYTGFEQWDWTNMPWNYLCGSSALSVVFNFLINFGIAVTFPLFIALGTVVGIPLNAVVDLIFRGRGFGPWKIGGTVLIVFGFLIMLMPERWQEKAYCCKSSNSLTLNVDEEAANNDSGIDNPTMENNASKKEEMNGKV</sequence>
<evidence type="ECO:0000313" key="3">
    <source>
        <dbReference type="EnsemblMetazoa" id="XP_001200693"/>
    </source>
</evidence>
<dbReference type="AlphaFoldDB" id="A0A7M7G4E2"/>
<feature type="compositionally biased region" description="Basic and acidic residues" evidence="1">
    <location>
        <begin position="447"/>
        <end position="457"/>
    </location>
</feature>
<reference evidence="3" key="2">
    <citation type="submission" date="2021-01" db="UniProtKB">
        <authorList>
            <consortium name="EnsemblMetazoa"/>
        </authorList>
    </citation>
    <scope>IDENTIFICATION</scope>
</reference>
<accession>A0A7M7G4E2</accession>
<feature type="transmembrane region" description="Helical" evidence="2">
    <location>
        <begin position="237"/>
        <end position="257"/>
    </location>
</feature>
<name>A0A7M7G4E2_STRPU</name>
<organism evidence="3 4">
    <name type="scientific">Strongylocentrotus purpuratus</name>
    <name type="common">Purple sea urchin</name>
    <dbReference type="NCBI Taxonomy" id="7668"/>
    <lineage>
        <taxon>Eukaryota</taxon>
        <taxon>Metazoa</taxon>
        <taxon>Echinodermata</taxon>
        <taxon>Eleutherozoa</taxon>
        <taxon>Echinozoa</taxon>
        <taxon>Echinoidea</taxon>
        <taxon>Euechinoidea</taxon>
        <taxon>Echinacea</taxon>
        <taxon>Camarodonta</taxon>
        <taxon>Echinidea</taxon>
        <taxon>Strongylocentrotidae</taxon>
        <taxon>Strongylocentrotus</taxon>
    </lineage>
</organism>
<keyword evidence="4" id="KW-1185">Reference proteome</keyword>
<evidence type="ECO:0000256" key="1">
    <source>
        <dbReference type="SAM" id="MobiDB-lite"/>
    </source>
</evidence>
<dbReference type="InterPro" id="IPR037185">
    <property type="entry name" value="EmrE-like"/>
</dbReference>
<dbReference type="KEGG" id="spu:764407"/>
<feature type="region of interest" description="Disordered" evidence="1">
    <location>
        <begin position="432"/>
        <end position="457"/>
    </location>
</feature>
<feature type="transmembrane region" description="Helical" evidence="2">
    <location>
        <begin position="297"/>
        <end position="322"/>
    </location>
</feature>
<evidence type="ECO:0000256" key="2">
    <source>
        <dbReference type="SAM" id="Phobius"/>
    </source>
</evidence>
<feature type="transmembrane region" description="Helical" evidence="2">
    <location>
        <begin position="129"/>
        <end position="150"/>
    </location>
</feature>
<feature type="transmembrane region" description="Helical" evidence="2">
    <location>
        <begin position="263"/>
        <end position="285"/>
    </location>
</feature>
<feature type="region of interest" description="Disordered" evidence="1">
    <location>
        <begin position="1"/>
        <end position="81"/>
    </location>
</feature>
<dbReference type="Proteomes" id="UP000007110">
    <property type="component" value="Unassembled WGS sequence"/>
</dbReference>
<keyword evidence="2" id="KW-1133">Transmembrane helix</keyword>
<feature type="transmembrane region" description="Helical" evidence="2">
    <location>
        <begin position="334"/>
        <end position="355"/>
    </location>
</feature>
<keyword evidence="2" id="KW-0812">Transmembrane</keyword>
<feature type="transmembrane region" description="Helical" evidence="2">
    <location>
        <begin position="362"/>
        <end position="381"/>
    </location>
</feature>
<dbReference type="PANTHER" id="PTHR19346:SF4">
    <property type="entry name" value="SUGAR PHOSPHATE TRANSPORTER DOMAIN-CONTAINING PROTEIN"/>
    <property type="match status" value="1"/>
</dbReference>
<feature type="transmembrane region" description="Helical" evidence="2">
    <location>
        <begin position="387"/>
        <end position="405"/>
    </location>
</feature>
<dbReference type="RefSeq" id="XP_001200693.3">
    <property type="nucleotide sequence ID" value="XM_001200693.4"/>
</dbReference>
<feature type="compositionally biased region" description="Basic and acidic residues" evidence="1">
    <location>
        <begin position="22"/>
        <end position="47"/>
    </location>
</feature>
<dbReference type="SUPFAM" id="SSF103481">
    <property type="entry name" value="Multidrug resistance efflux transporter EmrE"/>
    <property type="match status" value="1"/>
</dbReference>
<dbReference type="EnsemblMetazoa" id="XM_001200693">
    <property type="protein sequence ID" value="XP_001200693"/>
    <property type="gene ID" value="LOC764407"/>
</dbReference>
<dbReference type="OrthoDB" id="10062838at2759"/>
<dbReference type="InParanoid" id="A0A7M7G4E2"/>
<keyword evidence="2" id="KW-0472">Membrane</keyword>
<feature type="transmembrane region" description="Helical" evidence="2">
    <location>
        <begin position="206"/>
        <end position="230"/>
    </location>
</feature>
<dbReference type="FunCoup" id="A0A7M7G4E2">
    <property type="interactions" value="45"/>
</dbReference>
<dbReference type="GeneID" id="764407"/>
<proteinExistence type="predicted"/>
<evidence type="ECO:0008006" key="5">
    <source>
        <dbReference type="Google" id="ProtNLM"/>
    </source>
</evidence>
<dbReference type="OMA" id="CPWERRR"/>
<feature type="transmembrane region" description="Helical" evidence="2">
    <location>
        <begin position="90"/>
        <end position="109"/>
    </location>
</feature>
<dbReference type="InterPro" id="IPR026505">
    <property type="entry name" value="Solute_c_fam_35_mem_F3/F4"/>
</dbReference>
<feature type="compositionally biased region" description="Polar residues" evidence="1">
    <location>
        <begin position="61"/>
        <end position="74"/>
    </location>
</feature>
<dbReference type="PANTHER" id="PTHR19346">
    <property type="entry name" value="SUGAR PHOSPHATE TRANSPORTER DOMAIN-CONTAINING PROTEIN"/>
    <property type="match status" value="1"/>
</dbReference>
<evidence type="ECO:0000313" key="4">
    <source>
        <dbReference type="Proteomes" id="UP000007110"/>
    </source>
</evidence>
<feature type="compositionally biased region" description="Polar residues" evidence="1">
    <location>
        <begin position="433"/>
        <end position="446"/>
    </location>
</feature>
<feature type="transmembrane region" description="Helical" evidence="2">
    <location>
        <begin position="181"/>
        <end position="200"/>
    </location>
</feature>